<dbReference type="Gene3D" id="3.50.30.20">
    <property type="entry name" value="Carbamoyl-phosphate synthase small subunit, N-terminal domain"/>
    <property type="match status" value="1"/>
</dbReference>
<sequence>MKTQYYPAILYLEDGTFFKGWSFNSYRISLGEVVFNTGMTGYQEIMTDPSYAGQMISFTYPEIGNTGINEQDYESSKIHIKGVISKSLCNYPSNWRSSCTFKDYILNNAVPHIFGIDTRSLTKHLRKFGTMNGCISSENLDLMYLRNIIIDGQSIERLDLVKQVNTDSRYDLDNCANIYSHINYKLKNRDNPAIHIAVIDFGLKYNILSRLRRYGFEITILSASTTVKNIIECKPSGILLSNGPGNPAAIHYGINTVKELIEFTNIPIFGICMGHQILSLALGGSTFKLKFGHRGLNHPSGIRQDVEITSQNHGFAVNLESIKKNSITHVNLNDLTLAGMKHPSKPIFSVQYHPEASPGPHDSEYLFEVFLKLLKSASITRY</sequence>
<dbReference type="EMBL" id="KX284709">
    <property type="protein sequence ID" value="AOM64402.1"/>
    <property type="molecule type" value="Genomic_DNA"/>
</dbReference>
<feature type="domain" description="Carbamoyl-phosphate synthase small subunit N-terminal" evidence="13">
    <location>
        <begin position="6"/>
        <end position="136"/>
    </location>
</feature>
<evidence type="ECO:0000256" key="12">
    <source>
        <dbReference type="HAMAP-Rule" id="MF_01209"/>
    </source>
</evidence>
<feature type="binding site" evidence="12">
    <location>
        <position position="315"/>
    </location>
    <ligand>
        <name>L-glutamine</name>
        <dbReference type="ChEBI" id="CHEBI:58359"/>
    </ligand>
</feature>
<dbReference type="AlphaFoldDB" id="A0A1C9C7Q1"/>
<comment type="pathway">
    <text evidence="1 12">Pyrimidine metabolism; UMP biosynthesis via de novo pathway; (S)-dihydroorotate from bicarbonate: step 1/3.</text>
</comment>
<feature type="binding site" evidence="12">
    <location>
        <position position="243"/>
    </location>
    <ligand>
        <name>L-glutamine</name>
        <dbReference type="ChEBI" id="CHEBI:58359"/>
    </ligand>
</feature>
<dbReference type="InterPro" id="IPR002474">
    <property type="entry name" value="CarbamoylP_synth_ssu_N"/>
</dbReference>
<evidence type="ECO:0000256" key="3">
    <source>
        <dbReference type="ARBA" id="ARBA00007800"/>
    </source>
</evidence>
<dbReference type="PRINTS" id="PR00097">
    <property type="entry name" value="ANTSNTHASEII"/>
</dbReference>
<dbReference type="GO" id="GO:0044205">
    <property type="term" value="P:'de novo' UMP biosynthetic process"/>
    <property type="evidence" value="ECO:0007669"/>
    <property type="project" value="UniProtKB-UniRule"/>
</dbReference>
<dbReference type="CDD" id="cd01744">
    <property type="entry name" value="GATase1_CPSase"/>
    <property type="match status" value="1"/>
</dbReference>
<evidence type="ECO:0000256" key="11">
    <source>
        <dbReference type="ARBA" id="ARBA00049285"/>
    </source>
</evidence>
<keyword evidence="8 12" id="KW-0665">Pyrimidine biosynthesis</keyword>
<geneLocation type="plastid" evidence="14"/>
<feature type="active site" evidence="12">
    <location>
        <position position="353"/>
    </location>
</feature>
<evidence type="ECO:0000313" key="14">
    <source>
        <dbReference type="EMBL" id="AOM64402.1"/>
    </source>
</evidence>
<evidence type="ECO:0000256" key="7">
    <source>
        <dbReference type="ARBA" id="ARBA00022962"/>
    </source>
</evidence>
<feature type="binding site" evidence="12">
    <location>
        <position position="245"/>
    </location>
    <ligand>
        <name>L-glutamine</name>
        <dbReference type="ChEBI" id="CHEBI:58359"/>
    </ligand>
</feature>
<keyword evidence="7 12" id="KW-0315">Glutamine amidotransferase</keyword>
<evidence type="ECO:0000256" key="8">
    <source>
        <dbReference type="ARBA" id="ARBA00022975"/>
    </source>
</evidence>
<evidence type="ECO:0000256" key="4">
    <source>
        <dbReference type="ARBA" id="ARBA00022598"/>
    </source>
</evidence>
<evidence type="ECO:0000256" key="1">
    <source>
        <dbReference type="ARBA" id="ARBA00004812"/>
    </source>
</evidence>
<dbReference type="UniPathway" id="UPA00070">
    <property type="reaction ID" value="UER00115"/>
</dbReference>
<dbReference type="GeneID" id="29069527"/>
<keyword evidence="4 12" id="KW-0436">Ligase</keyword>
<dbReference type="Pfam" id="PF00117">
    <property type="entry name" value="GATase"/>
    <property type="match status" value="1"/>
</dbReference>
<dbReference type="InterPro" id="IPR029062">
    <property type="entry name" value="Class_I_gatase-like"/>
</dbReference>
<comment type="pathway">
    <text evidence="2 12">Amino-acid biosynthesis; L-arginine biosynthesis; carbamoyl phosphate from bicarbonate: step 1/1.</text>
</comment>
<feature type="active site" description="Nucleophile" evidence="12">
    <location>
        <position position="272"/>
    </location>
</feature>
<evidence type="ECO:0000256" key="10">
    <source>
        <dbReference type="ARBA" id="ARBA00048816"/>
    </source>
</evidence>
<dbReference type="SMART" id="SM01097">
    <property type="entry name" value="CPSase_sm_chain"/>
    <property type="match status" value="1"/>
</dbReference>
<feature type="binding site" evidence="12">
    <location>
        <position position="312"/>
    </location>
    <ligand>
        <name>L-glutamine</name>
        <dbReference type="ChEBI" id="CHEBI:58359"/>
    </ligand>
</feature>
<comment type="subunit">
    <text evidence="9">Heterodimer composed of 2 chains; the small (or glutamine) chain promotes the hydrolysis of glutamine to ammonia, which is used by the large (or ammonia) chain to synthesize carbamoyl phosphate.</text>
</comment>
<feature type="active site" evidence="12">
    <location>
        <position position="355"/>
    </location>
</feature>
<dbReference type="InterPro" id="IPR036480">
    <property type="entry name" value="CarbP_synth_ssu_N_sf"/>
</dbReference>
<dbReference type="Pfam" id="PF00988">
    <property type="entry name" value="CPSase_sm_chain"/>
    <property type="match status" value="1"/>
</dbReference>
<comment type="similarity">
    <text evidence="3 12">Belongs to the CarA family.</text>
</comment>
<evidence type="ECO:0000256" key="6">
    <source>
        <dbReference type="ARBA" id="ARBA00022840"/>
    </source>
</evidence>
<evidence type="ECO:0000259" key="13">
    <source>
        <dbReference type="SMART" id="SM01097"/>
    </source>
</evidence>
<reference evidence="14" key="1">
    <citation type="journal article" date="2016" name="BMC Biol.">
        <title>Parallel evolution of highly conserved plastid genome architecture in red seaweeds and seed plants.</title>
        <authorList>
            <person name="Lee J."/>
            <person name="Cho C.H."/>
            <person name="Park S.I."/>
            <person name="Choi J.W."/>
            <person name="Song H.S."/>
            <person name="West J.A."/>
            <person name="Bhattacharya D."/>
            <person name="Yoon H.S."/>
        </authorList>
    </citation>
    <scope>NUCLEOTIDE SEQUENCE</scope>
</reference>
<comment type="catalytic activity">
    <reaction evidence="10 12">
        <text>hydrogencarbonate + L-glutamine + 2 ATP + H2O = carbamoyl phosphate + L-glutamate + 2 ADP + phosphate + 2 H(+)</text>
        <dbReference type="Rhea" id="RHEA:18633"/>
        <dbReference type="ChEBI" id="CHEBI:15377"/>
        <dbReference type="ChEBI" id="CHEBI:15378"/>
        <dbReference type="ChEBI" id="CHEBI:17544"/>
        <dbReference type="ChEBI" id="CHEBI:29985"/>
        <dbReference type="ChEBI" id="CHEBI:30616"/>
        <dbReference type="ChEBI" id="CHEBI:43474"/>
        <dbReference type="ChEBI" id="CHEBI:58228"/>
        <dbReference type="ChEBI" id="CHEBI:58359"/>
        <dbReference type="ChEBI" id="CHEBI:456216"/>
        <dbReference type="EC" id="6.3.5.5"/>
    </reaction>
</comment>
<dbReference type="HAMAP" id="MF_01209">
    <property type="entry name" value="CPSase_S_chain"/>
    <property type="match status" value="1"/>
</dbReference>
<dbReference type="SUPFAM" id="SSF52021">
    <property type="entry name" value="Carbamoyl phosphate synthetase, small subunit N-terminal domain"/>
    <property type="match status" value="1"/>
</dbReference>
<dbReference type="RefSeq" id="YP_009293720.1">
    <property type="nucleotide sequence ID" value="NC_031144.1"/>
</dbReference>
<feature type="region of interest" description="CPSase" evidence="12">
    <location>
        <begin position="1"/>
        <end position="194"/>
    </location>
</feature>
<keyword evidence="5 12" id="KW-0547">Nucleotide-binding</keyword>
<evidence type="ECO:0000256" key="9">
    <source>
        <dbReference type="ARBA" id="ARBA00044031"/>
    </source>
</evidence>
<comment type="subunit">
    <text evidence="12">Composed of two chains; the small (or glutamine) chain promotes the hydrolysis of glutamine to ammonia, which is used by the large (or ammonia) chain to synthesize carbamoyl phosphate. Tetramer of heterodimers (alpha,beta)4.</text>
</comment>
<organism evidence="14">
    <name type="scientific">Rhodymenia pseudopalmata</name>
    <name type="common">Red alga</name>
    <dbReference type="NCBI Taxonomy" id="31502"/>
    <lineage>
        <taxon>Eukaryota</taxon>
        <taxon>Rhodophyta</taxon>
        <taxon>Florideophyceae</taxon>
        <taxon>Rhodymeniophycidae</taxon>
        <taxon>Rhodymeniales</taxon>
        <taxon>Rhodymeniaceae</taxon>
        <taxon>Rhodymenia</taxon>
    </lineage>
</organism>
<dbReference type="UniPathway" id="UPA00068">
    <property type="reaction ID" value="UER00171"/>
</dbReference>
<comment type="catalytic activity">
    <reaction evidence="11 12">
        <text>L-glutamine + H2O = L-glutamate + NH4(+)</text>
        <dbReference type="Rhea" id="RHEA:15889"/>
        <dbReference type="ChEBI" id="CHEBI:15377"/>
        <dbReference type="ChEBI" id="CHEBI:28938"/>
        <dbReference type="ChEBI" id="CHEBI:29985"/>
        <dbReference type="ChEBI" id="CHEBI:58359"/>
    </reaction>
</comment>
<dbReference type="FunFam" id="3.50.30.20:FF:000001">
    <property type="entry name" value="Carbamoyl-phosphate synthase small chain"/>
    <property type="match status" value="1"/>
</dbReference>
<name>A0A1C9C7Q1_RHOPU</name>
<dbReference type="PRINTS" id="PR00096">
    <property type="entry name" value="GATASE"/>
</dbReference>
<evidence type="ECO:0000256" key="2">
    <source>
        <dbReference type="ARBA" id="ARBA00005077"/>
    </source>
</evidence>
<dbReference type="PROSITE" id="PS51273">
    <property type="entry name" value="GATASE_TYPE_1"/>
    <property type="match status" value="1"/>
</dbReference>
<protein>
    <recommendedName>
        <fullName evidence="12">Carbamoyl phosphate synthase small chain</fullName>
        <ecNumber evidence="12">6.3.5.5</ecNumber>
    </recommendedName>
    <alternativeName>
        <fullName evidence="12">Carbamoyl phosphate synthetase glutamine chain</fullName>
    </alternativeName>
</protein>
<proteinExistence type="inferred from homology"/>
<dbReference type="GO" id="GO:0004088">
    <property type="term" value="F:carbamoyl-phosphate synthase (glutamine-hydrolyzing) activity"/>
    <property type="evidence" value="ECO:0007669"/>
    <property type="project" value="UniProtKB-UniRule"/>
</dbReference>
<dbReference type="PRINTS" id="PR00099">
    <property type="entry name" value="CPSGATASE"/>
</dbReference>
<evidence type="ECO:0000256" key="5">
    <source>
        <dbReference type="ARBA" id="ARBA00022741"/>
    </source>
</evidence>
<dbReference type="InterPro" id="IPR006274">
    <property type="entry name" value="CarbamoylP_synth_ssu"/>
</dbReference>
<dbReference type="InterPro" id="IPR017926">
    <property type="entry name" value="GATASE"/>
</dbReference>
<dbReference type="InterPro" id="IPR035686">
    <property type="entry name" value="CPSase_GATase1"/>
</dbReference>
<gene>
    <name evidence="12 14" type="primary">carA</name>
    <name evidence="14" type="ORF">Rhodyp_124</name>
</gene>
<dbReference type="GO" id="GO:0006526">
    <property type="term" value="P:L-arginine biosynthetic process"/>
    <property type="evidence" value="ECO:0007669"/>
    <property type="project" value="UniProtKB-UniRule"/>
</dbReference>
<dbReference type="NCBIfam" id="NF009475">
    <property type="entry name" value="PRK12838.1"/>
    <property type="match status" value="1"/>
</dbReference>
<dbReference type="PANTHER" id="PTHR43418">
    <property type="entry name" value="MULTIFUNCTIONAL TRYPTOPHAN BIOSYNTHESIS PROTEIN-RELATED"/>
    <property type="match status" value="1"/>
</dbReference>
<dbReference type="EC" id="6.3.5.5" evidence="12"/>
<dbReference type="GO" id="GO:0004359">
    <property type="term" value="F:glutaminase activity"/>
    <property type="evidence" value="ECO:0007669"/>
    <property type="project" value="RHEA"/>
</dbReference>
<dbReference type="Gene3D" id="3.40.50.880">
    <property type="match status" value="1"/>
</dbReference>
<keyword evidence="12" id="KW-0028">Amino-acid biosynthesis</keyword>
<dbReference type="GO" id="GO:0005524">
    <property type="term" value="F:ATP binding"/>
    <property type="evidence" value="ECO:0007669"/>
    <property type="project" value="UniProtKB-UniRule"/>
</dbReference>
<dbReference type="SUPFAM" id="SSF52317">
    <property type="entry name" value="Class I glutamine amidotransferase-like"/>
    <property type="match status" value="1"/>
</dbReference>
<keyword evidence="12" id="KW-0055">Arginine biosynthesis</keyword>
<feature type="binding site" evidence="12">
    <location>
        <position position="314"/>
    </location>
    <ligand>
        <name>L-glutamine</name>
        <dbReference type="ChEBI" id="CHEBI:58359"/>
    </ligand>
</feature>
<dbReference type="NCBIfam" id="TIGR01368">
    <property type="entry name" value="CPSaseIIsmall"/>
    <property type="match status" value="1"/>
</dbReference>
<feature type="binding site" evidence="12">
    <location>
        <position position="50"/>
    </location>
    <ligand>
        <name>L-glutamine</name>
        <dbReference type="ChEBI" id="CHEBI:58359"/>
    </ligand>
</feature>
<dbReference type="GO" id="GO:0006541">
    <property type="term" value="P:glutamine metabolic process"/>
    <property type="evidence" value="ECO:0007669"/>
    <property type="project" value="InterPro"/>
</dbReference>
<feature type="binding site" evidence="12">
    <location>
        <position position="276"/>
    </location>
    <ligand>
        <name>L-glutamine</name>
        <dbReference type="ChEBI" id="CHEBI:58359"/>
    </ligand>
</feature>
<accession>A0A1C9C7Q1</accession>
<dbReference type="GO" id="GO:0006207">
    <property type="term" value="P:'de novo' pyrimidine nucleobase biosynthetic process"/>
    <property type="evidence" value="ECO:0007669"/>
    <property type="project" value="InterPro"/>
</dbReference>
<keyword evidence="14" id="KW-0934">Plastid</keyword>
<dbReference type="InterPro" id="IPR050472">
    <property type="entry name" value="Anth_synth/Amidotransfase"/>
</dbReference>
<keyword evidence="6 12" id="KW-0067">ATP-binding</keyword>
<feature type="binding site" evidence="12">
    <location>
        <position position="273"/>
    </location>
    <ligand>
        <name>L-glutamine</name>
        <dbReference type="ChEBI" id="CHEBI:58359"/>
    </ligand>
</feature>
<comment type="function">
    <text evidence="12">Small subunit of the glutamine-dependent carbamoyl phosphate synthetase (CPSase). CPSase catalyzes the formation of carbamoyl phosphate from the ammonia moiety of glutamine, carbonate, and phosphate donated by ATP, constituting the first step of 2 biosynthetic pathways, one leading to arginine and/or urea and the other to pyrimidine nucleotides. The small subunit (glutamine amidotransferase) binds and cleaves glutamine to supply the large subunit with the substrate ammonia.</text>
</comment>
<dbReference type="PANTHER" id="PTHR43418:SF7">
    <property type="entry name" value="CARBAMOYL-PHOSPHATE SYNTHASE SMALL CHAIN"/>
    <property type="match status" value="1"/>
</dbReference>